<dbReference type="SUPFAM" id="SSF52087">
    <property type="entry name" value="CRAL/TRIO domain"/>
    <property type="match status" value="1"/>
</dbReference>
<evidence type="ECO:0000256" key="1">
    <source>
        <dbReference type="SAM" id="MobiDB-lite"/>
    </source>
</evidence>
<name>A0ABR3FJX6_9AGAR</name>
<dbReference type="InterPro" id="IPR036865">
    <property type="entry name" value="CRAL-TRIO_dom_sf"/>
</dbReference>
<evidence type="ECO:0000313" key="3">
    <source>
        <dbReference type="Proteomes" id="UP001465976"/>
    </source>
</evidence>
<feature type="compositionally biased region" description="Polar residues" evidence="1">
    <location>
        <begin position="167"/>
        <end position="177"/>
    </location>
</feature>
<sequence length="279" mass="30975">MHCLPADVKDPLGRPILVIRAMDLKEPSERLSPALFHVMERLRDCLKALNDASDEPLSPFLQYVVLLDVKELSMQSMTGMWSIAKRVLPASAVSRVFFPSPRELIGYFSTASLPKGCQTGYVMLTSAWADETLVDYGGDLAPLNSLENILNPRDLKTTGNGIAYQGNSEVVPQSPNRATRGRTPTTALSPTSASNPYFGYPALFSNGSSSLHHGRKRKRDLVRTLLILLWQRWRGPISASLWAAAFALAVRLWFRRSLHSSADASLLMLRTWWSTASPF</sequence>
<organism evidence="2 3">
    <name type="scientific">Marasmius crinis-equi</name>
    <dbReference type="NCBI Taxonomy" id="585013"/>
    <lineage>
        <taxon>Eukaryota</taxon>
        <taxon>Fungi</taxon>
        <taxon>Dikarya</taxon>
        <taxon>Basidiomycota</taxon>
        <taxon>Agaricomycotina</taxon>
        <taxon>Agaricomycetes</taxon>
        <taxon>Agaricomycetidae</taxon>
        <taxon>Agaricales</taxon>
        <taxon>Marasmiineae</taxon>
        <taxon>Marasmiaceae</taxon>
        <taxon>Marasmius</taxon>
    </lineage>
</organism>
<evidence type="ECO:0000313" key="2">
    <source>
        <dbReference type="EMBL" id="KAL0575684.1"/>
    </source>
</evidence>
<dbReference type="EMBL" id="JBAHYK010000283">
    <property type="protein sequence ID" value="KAL0575684.1"/>
    <property type="molecule type" value="Genomic_DNA"/>
</dbReference>
<feature type="region of interest" description="Disordered" evidence="1">
    <location>
        <begin position="167"/>
        <end position="188"/>
    </location>
</feature>
<comment type="caution">
    <text evidence="2">The sequence shown here is derived from an EMBL/GenBank/DDBJ whole genome shotgun (WGS) entry which is preliminary data.</text>
</comment>
<proteinExistence type="predicted"/>
<keyword evidence="3" id="KW-1185">Reference proteome</keyword>
<protein>
    <recommendedName>
        <fullName evidence="4">CRAL-TRIO domain-containing protein</fullName>
    </recommendedName>
</protein>
<accession>A0ABR3FJX6</accession>
<evidence type="ECO:0008006" key="4">
    <source>
        <dbReference type="Google" id="ProtNLM"/>
    </source>
</evidence>
<gene>
    <name evidence="2" type="ORF">V5O48_006295</name>
</gene>
<dbReference type="Proteomes" id="UP001465976">
    <property type="component" value="Unassembled WGS sequence"/>
</dbReference>
<reference evidence="2 3" key="1">
    <citation type="submission" date="2024-02" db="EMBL/GenBank/DDBJ databases">
        <title>A draft genome for the cacao thread blight pathogen Marasmius crinis-equi.</title>
        <authorList>
            <person name="Cohen S.P."/>
            <person name="Baruah I.K."/>
            <person name="Amoako-Attah I."/>
            <person name="Bukari Y."/>
            <person name="Meinhardt L.W."/>
            <person name="Bailey B.A."/>
        </authorList>
    </citation>
    <scope>NUCLEOTIDE SEQUENCE [LARGE SCALE GENOMIC DNA]</scope>
    <source>
        <strain evidence="2 3">GH-76</strain>
    </source>
</reference>